<dbReference type="InterPro" id="IPR051213">
    <property type="entry name" value="START_lipid_transfer"/>
</dbReference>
<feature type="compositionally biased region" description="Polar residues" evidence="1">
    <location>
        <begin position="301"/>
        <end position="318"/>
    </location>
</feature>
<protein>
    <recommendedName>
        <fullName evidence="4">START domain-containing protein</fullName>
    </recommendedName>
</protein>
<evidence type="ECO:0000313" key="2">
    <source>
        <dbReference type="EMBL" id="CEM00045.1"/>
    </source>
</evidence>
<dbReference type="PANTHER" id="PTHR19308:SF14">
    <property type="entry name" value="START DOMAIN-CONTAINING PROTEIN"/>
    <property type="match status" value="1"/>
</dbReference>
<evidence type="ECO:0000313" key="3">
    <source>
        <dbReference type="Proteomes" id="UP000041254"/>
    </source>
</evidence>
<dbReference type="VEuPathDB" id="CryptoDB:Vbra_5364"/>
<dbReference type="InParanoid" id="A0A0G4EQG7"/>
<feature type="region of interest" description="Disordered" evidence="1">
    <location>
        <begin position="262"/>
        <end position="357"/>
    </location>
</feature>
<dbReference type="PhylomeDB" id="A0A0G4EQG7"/>
<dbReference type="InterPro" id="IPR023393">
    <property type="entry name" value="START-like_dom_sf"/>
</dbReference>
<dbReference type="OrthoDB" id="339297at2759"/>
<keyword evidence="3" id="KW-1185">Reference proteome</keyword>
<dbReference type="Proteomes" id="UP000041254">
    <property type="component" value="Unassembled WGS sequence"/>
</dbReference>
<proteinExistence type="predicted"/>
<dbReference type="EMBL" id="CDMY01000294">
    <property type="protein sequence ID" value="CEM00045.1"/>
    <property type="molecule type" value="Genomic_DNA"/>
</dbReference>
<sequence>MDDAQLRSFCRDTAQAHCERADELLSSTEGWVNNGILQGIQTERLDVPDLPPIFRGSIDIPCGDGGVTFEAAFDYMQHNLERRKEIDPMAEDMLVLSHYEGDAVIAYQSFKGMLSFPGRDFVTVAFHKSKSPTHVIMATGGIDCLAPALLNTFTQDNEDGGSDSDSTRAIDVASLTAHIESLLASKDEGDTAGLMERVATRHRGHIYIAAYAIQVLDDQPRPTLRMSAVSQTDLGGNLSQMIQRMVTTNHITTLPKIAKVLRQQAEREREDDESDYESDEEVDAGAGRDENENNKGDEAPTPTTLSTRENGETPSVESGTEGEGSPSAGKEAPPASHTTPAKGPASCNMAADSADESLTLQPGQEAAAQALKEEIDCVVARVAALMDSKSDEVRWRTAGSPSGVQTVQLESCSRPDAAASSTVLDGSADVSCLPLFKGSMDFGSVKGGDIAAFLRAPDFKKHYDQQFLAGEVLFDFSVANGRVTYQAFKGMMGRPGREFIVMGGRRQVSPTRLVLAAKSLLMPAPDEQPTTGTLQPLVELVRGVELPPPPPNTELIRGHTELSAYVIDDTGNGRTTVTMLSQAYFGHDLKNTPFIARQLAISQVGHLAKIKKYLIHALTGTE</sequence>
<dbReference type="Gene3D" id="3.30.530.20">
    <property type="match status" value="3"/>
</dbReference>
<organism evidence="2 3">
    <name type="scientific">Vitrella brassicaformis (strain CCMP3155)</name>
    <dbReference type="NCBI Taxonomy" id="1169540"/>
    <lineage>
        <taxon>Eukaryota</taxon>
        <taxon>Sar</taxon>
        <taxon>Alveolata</taxon>
        <taxon>Colpodellida</taxon>
        <taxon>Vitrellaceae</taxon>
        <taxon>Vitrella</taxon>
    </lineage>
</organism>
<name>A0A0G4EQG7_VITBC</name>
<feature type="compositionally biased region" description="Basic and acidic residues" evidence="1">
    <location>
        <begin position="286"/>
        <end position="298"/>
    </location>
</feature>
<reference evidence="2 3" key="1">
    <citation type="submission" date="2014-11" db="EMBL/GenBank/DDBJ databases">
        <authorList>
            <person name="Zhu J."/>
            <person name="Qi W."/>
            <person name="Song R."/>
        </authorList>
    </citation>
    <scope>NUCLEOTIDE SEQUENCE [LARGE SCALE GENOMIC DNA]</scope>
</reference>
<dbReference type="CDD" id="cd00177">
    <property type="entry name" value="START"/>
    <property type="match status" value="1"/>
</dbReference>
<dbReference type="PANTHER" id="PTHR19308">
    <property type="entry name" value="PHOSPHATIDYLCHOLINE TRANSFER PROTEIN"/>
    <property type="match status" value="1"/>
</dbReference>
<evidence type="ECO:0000256" key="1">
    <source>
        <dbReference type="SAM" id="MobiDB-lite"/>
    </source>
</evidence>
<feature type="compositionally biased region" description="Acidic residues" evidence="1">
    <location>
        <begin position="269"/>
        <end position="283"/>
    </location>
</feature>
<dbReference type="SUPFAM" id="SSF55961">
    <property type="entry name" value="Bet v1-like"/>
    <property type="match status" value="2"/>
</dbReference>
<evidence type="ECO:0008006" key="4">
    <source>
        <dbReference type="Google" id="ProtNLM"/>
    </source>
</evidence>
<dbReference type="AlphaFoldDB" id="A0A0G4EQG7"/>
<gene>
    <name evidence="2" type="ORF">Vbra_5364</name>
</gene>
<accession>A0A0G4EQG7</accession>